<reference evidence="2" key="1">
    <citation type="submission" date="2020-10" db="EMBL/GenBank/DDBJ databases">
        <title>High-Quality Genome Resource of Clonostachys rosea strain S41 by Oxford Nanopore Long-Read Sequencing.</title>
        <authorList>
            <person name="Wang H."/>
        </authorList>
    </citation>
    <scope>NUCLEOTIDE SEQUENCE</scope>
    <source>
        <strain evidence="2">S41</strain>
    </source>
</reference>
<feature type="compositionally biased region" description="Acidic residues" evidence="1">
    <location>
        <begin position="253"/>
        <end position="269"/>
    </location>
</feature>
<dbReference type="EMBL" id="JADCTT010000003">
    <property type="protein sequence ID" value="KAF9755120.1"/>
    <property type="molecule type" value="Genomic_DNA"/>
</dbReference>
<organism evidence="2 3">
    <name type="scientific">Bionectria ochroleuca</name>
    <name type="common">Gliocladium roseum</name>
    <dbReference type="NCBI Taxonomy" id="29856"/>
    <lineage>
        <taxon>Eukaryota</taxon>
        <taxon>Fungi</taxon>
        <taxon>Dikarya</taxon>
        <taxon>Ascomycota</taxon>
        <taxon>Pezizomycotina</taxon>
        <taxon>Sordariomycetes</taxon>
        <taxon>Hypocreomycetidae</taxon>
        <taxon>Hypocreales</taxon>
        <taxon>Bionectriaceae</taxon>
        <taxon>Clonostachys</taxon>
    </lineage>
</organism>
<dbReference type="Proteomes" id="UP000616885">
    <property type="component" value="Unassembled WGS sequence"/>
</dbReference>
<feature type="compositionally biased region" description="Acidic residues" evidence="1">
    <location>
        <begin position="143"/>
        <end position="217"/>
    </location>
</feature>
<feature type="compositionally biased region" description="Basic and acidic residues" evidence="1">
    <location>
        <begin position="218"/>
        <end position="252"/>
    </location>
</feature>
<dbReference type="AlphaFoldDB" id="A0A8H7NFX1"/>
<proteinExistence type="predicted"/>
<comment type="caution">
    <text evidence="2">The sequence shown here is derived from an EMBL/GenBank/DDBJ whole genome shotgun (WGS) entry which is preliminary data.</text>
</comment>
<sequence>MSAPSLSANGPASGINPVPIVPGLHVPGAPLSSQSEYGIDPSCQNMWTIVEACQEKHSESHLRVNRDCLCERDIISSWITCHRCWDRVTYHSNGKRDLASSPYLIDDVTLSLVQSLCDRSTSASVAPDGDDSDLDVSIKWDSLEEPDELEFDEEESDDEESDKEESDDDDSDEEDFFSDEEESDDDDSDEEDIFDEEESDDEEFDKDFEDEPSIEVDLDNKLTIEADSTKEASDEKDINKEESEGKNDNDKDDKEEDADEDTNETESDEVQLSAVISADGTSGSHGCLPPQTKIMSEDFDLASEDSIGASLGHSPDEAIIVNSGHQLDGFITKTEKPTQKAPARDALGHGYKAKSNANTRVANVGLVVLGLFAAWAM</sequence>
<evidence type="ECO:0000256" key="1">
    <source>
        <dbReference type="SAM" id="MobiDB-lite"/>
    </source>
</evidence>
<evidence type="ECO:0000313" key="3">
    <source>
        <dbReference type="Proteomes" id="UP000616885"/>
    </source>
</evidence>
<protein>
    <submittedName>
        <fullName evidence="2">Uncharacterized protein</fullName>
    </submittedName>
</protein>
<feature type="region of interest" description="Disordered" evidence="1">
    <location>
        <begin position="142"/>
        <end position="270"/>
    </location>
</feature>
<accession>A0A8H7NFX1</accession>
<gene>
    <name evidence="2" type="ORF">IM811_010561</name>
</gene>
<name>A0A8H7NFX1_BIOOC</name>
<evidence type="ECO:0000313" key="2">
    <source>
        <dbReference type="EMBL" id="KAF9755120.1"/>
    </source>
</evidence>